<sequence length="322" mass="36890">MENIIKVKELTKIYQVPQKQSFWKSVFFSKNIPLVAVDKINFEIGEGESVALLGPNGAGKTTTLKMLTGLLYPSSGEINVLGYTPTDRKREYLKQIALVMGNKNGLSWDLSARQSFGLFKTIYQISEKDFDMRLKELSELLDAEKQLDTPIRKLSLGQRLKMELIGAILHRPKLLFLDEPTIGLDVVSKRKIRHFLRYLHDKEKTTIILTSHEMADIEMVSDRVVVINQGKIVFDDSLQKLLHKYQDKKYLTVTFYKMVAAMKLRKLGEVISSKELSHTLEISKENQGKVMAYLTDNFEVDDIDVKSIPLDEIIEDLFNKTT</sequence>
<evidence type="ECO:0000256" key="1">
    <source>
        <dbReference type="ARBA" id="ARBA00022448"/>
    </source>
</evidence>
<accession>A0A0G1HMV7</accession>
<keyword evidence="2" id="KW-0547">Nucleotide-binding</keyword>
<gene>
    <name evidence="5" type="ORF">UW41_C0036G0003</name>
</gene>
<organism evidence="5 6">
    <name type="scientific">Candidatus Collierbacteria bacterium GW2011_GWC2_44_18</name>
    <dbReference type="NCBI Taxonomy" id="1618392"/>
    <lineage>
        <taxon>Bacteria</taxon>
        <taxon>Candidatus Collieribacteriota</taxon>
    </lineage>
</organism>
<dbReference type="InterPro" id="IPR027417">
    <property type="entry name" value="P-loop_NTPase"/>
</dbReference>
<dbReference type="InterPro" id="IPR050763">
    <property type="entry name" value="ABC_transporter_ATP-binding"/>
</dbReference>
<dbReference type="PROSITE" id="PS50893">
    <property type="entry name" value="ABC_TRANSPORTER_2"/>
    <property type="match status" value="1"/>
</dbReference>
<dbReference type="STRING" id="1618392.UW41_C0036G0003"/>
<dbReference type="EMBL" id="LCIE01000036">
    <property type="protein sequence ID" value="KKT48245.1"/>
    <property type="molecule type" value="Genomic_DNA"/>
</dbReference>
<reference evidence="5 6" key="1">
    <citation type="journal article" date="2015" name="Nature">
        <title>rRNA introns, odd ribosomes, and small enigmatic genomes across a large radiation of phyla.</title>
        <authorList>
            <person name="Brown C.T."/>
            <person name="Hug L.A."/>
            <person name="Thomas B.C."/>
            <person name="Sharon I."/>
            <person name="Castelle C.J."/>
            <person name="Singh A."/>
            <person name="Wilkins M.J."/>
            <person name="Williams K.H."/>
            <person name="Banfield J.F."/>
        </authorList>
    </citation>
    <scope>NUCLEOTIDE SEQUENCE [LARGE SCALE GENOMIC DNA]</scope>
</reference>
<protein>
    <submittedName>
        <fullName evidence="5">ABC transporter related protein</fullName>
    </submittedName>
</protein>
<feature type="domain" description="ABC transporter" evidence="4">
    <location>
        <begin position="5"/>
        <end position="254"/>
    </location>
</feature>
<dbReference type="Proteomes" id="UP000034172">
    <property type="component" value="Unassembled WGS sequence"/>
</dbReference>
<dbReference type="Gene3D" id="3.40.50.300">
    <property type="entry name" value="P-loop containing nucleotide triphosphate hydrolases"/>
    <property type="match status" value="1"/>
</dbReference>
<keyword evidence="3" id="KW-0067">ATP-binding</keyword>
<dbReference type="SMART" id="SM00382">
    <property type="entry name" value="AAA"/>
    <property type="match status" value="1"/>
</dbReference>
<dbReference type="Pfam" id="PF00005">
    <property type="entry name" value="ABC_tran"/>
    <property type="match status" value="1"/>
</dbReference>
<dbReference type="GO" id="GO:0005524">
    <property type="term" value="F:ATP binding"/>
    <property type="evidence" value="ECO:0007669"/>
    <property type="project" value="UniProtKB-KW"/>
</dbReference>
<evidence type="ECO:0000256" key="3">
    <source>
        <dbReference type="ARBA" id="ARBA00022840"/>
    </source>
</evidence>
<name>A0A0G1HMV7_9BACT</name>
<proteinExistence type="predicted"/>
<dbReference type="SUPFAM" id="SSF52540">
    <property type="entry name" value="P-loop containing nucleoside triphosphate hydrolases"/>
    <property type="match status" value="1"/>
</dbReference>
<dbReference type="GO" id="GO:0016887">
    <property type="term" value="F:ATP hydrolysis activity"/>
    <property type="evidence" value="ECO:0007669"/>
    <property type="project" value="InterPro"/>
</dbReference>
<evidence type="ECO:0000259" key="4">
    <source>
        <dbReference type="PROSITE" id="PS50893"/>
    </source>
</evidence>
<keyword evidence="1" id="KW-0813">Transport</keyword>
<dbReference type="InterPro" id="IPR003439">
    <property type="entry name" value="ABC_transporter-like_ATP-bd"/>
</dbReference>
<dbReference type="PANTHER" id="PTHR42711">
    <property type="entry name" value="ABC TRANSPORTER ATP-BINDING PROTEIN"/>
    <property type="match status" value="1"/>
</dbReference>
<dbReference type="PANTHER" id="PTHR42711:SF4">
    <property type="entry name" value="ABC TRANSPORTER RELATED"/>
    <property type="match status" value="1"/>
</dbReference>
<comment type="caution">
    <text evidence="5">The sequence shown here is derived from an EMBL/GenBank/DDBJ whole genome shotgun (WGS) entry which is preliminary data.</text>
</comment>
<evidence type="ECO:0000313" key="6">
    <source>
        <dbReference type="Proteomes" id="UP000034172"/>
    </source>
</evidence>
<dbReference type="InterPro" id="IPR003593">
    <property type="entry name" value="AAA+_ATPase"/>
</dbReference>
<evidence type="ECO:0000313" key="5">
    <source>
        <dbReference type="EMBL" id="KKT48245.1"/>
    </source>
</evidence>
<dbReference type="AlphaFoldDB" id="A0A0G1HMV7"/>
<evidence type="ECO:0000256" key="2">
    <source>
        <dbReference type="ARBA" id="ARBA00022741"/>
    </source>
</evidence>